<dbReference type="SUPFAM" id="SSF51445">
    <property type="entry name" value="(Trans)glycosidases"/>
    <property type="match status" value="1"/>
</dbReference>
<evidence type="ECO:0000313" key="5">
    <source>
        <dbReference type="EMBL" id="KAB8194577.1"/>
    </source>
</evidence>
<sequence>MDDLERLAHAVLFPALGRPAVPRWVERPVAAGLGGFVLFGKDIVTEPGLRDLTAGLRDLSPALHLAIDEEGGDVSRLEGAGGLSTPGNLALGRIDDVEATRACAHQIGLALRSAGVTWNLAPAADTAVNPFSPNGVRCFGGDRAHVARHAAAWIEGLQETGVSACAKHFPGHGLSGTDAHLGTPVIDLSRDELVEHYLDPFRAAVAAGADSVMVSHPRVPALDEAPASISPAVVTGLLRDELGFDGVVITDALEMRGVADVAPLPETAVRALRAGADALCLGAWAYGEQVRIAVRAITEAVRAGELPVARLEHAAGRLARMRRRGASRPGARDDGLGLRLARRALRLTGDPRLRGAATLVVRLEPAASPASGDGPGHVESLLATPGRTVERVAVAAGTYNGPGIVHAAIAEFRDEYGAAGDVVVVVRSPHRYAWQEPVLDRILATTPGAVVLDMGFVHRDFSAARGWVRTYGASRVCAVAAVEVLNGRSETSIA</sequence>
<dbReference type="GO" id="GO:0009254">
    <property type="term" value="P:peptidoglycan turnover"/>
    <property type="evidence" value="ECO:0007669"/>
    <property type="project" value="TreeGrafter"/>
</dbReference>
<dbReference type="GO" id="GO:0005975">
    <property type="term" value="P:carbohydrate metabolic process"/>
    <property type="evidence" value="ECO:0007669"/>
    <property type="project" value="InterPro"/>
</dbReference>
<evidence type="ECO:0000256" key="2">
    <source>
        <dbReference type="ARBA" id="ARBA00022801"/>
    </source>
</evidence>
<keyword evidence="2 5" id="KW-0378">Hydrolase</keyword>
<comment type="similarity">
    <text evidence="1">Belongs to the glycosyl hydrolase 3 family.</text>
</comment>
<evidence type="ECO:0000256" key="1">
    <source>
        <dbReference type="ARBA" id="ARBA00005336"/>
    </source>
</evidence>
<gene>
    <name evidence="5" type="ORF">FH608_015365</name>
</gene>
<dbReference type="AlphaFoldDB" id="A0A5C4WJZ0"/>
<dbReference type="Gene3D" id="3.20.20.300">
    <property type="entry name" value="Glycoside hydrolase, family 3, N-terminal domain"/>
    <property type="match status" value="1"/>
</dbReference>
<proteinExistence type="inferred from homology"/>
<evidence type="ECO:0000259" key="4">
    <source>
        <dbReference type="Pfam" id="PF00933"/>
    </source>
</evidence>
<dbReference type="OrthoDB" id="9805821at2"/>
<evidence type="ECO:0000256" key="3">
    <source>
        <dbReference type="ARBA" id="ARBA00023295"/>
    </source>
</evidence>
<dbReference type="PANTHER" id="PTHR30480">
    <property type="entry name" value="BETA-HEXOSAMINIDASE-RELATED"/>
    <property type="match status" value="1"/>
</dbReference>
<dbReference type="EMBL" id="VDLX02000005">
    <property type="protein sequence ID" value="KAB8194577.1"/>
    <property type="molecule type" value="Genomic_DNA"/>
</dbReference>
<evidence type="ECO:0000313" key="6">
    <source>
        <dbReference type="Proteomes" id="UP000312512"/>
    </source>
</evidence>
<dbReference type="InterPro" id="IPR050226">
    <property type="entry name" value="NagZ_Beta-hexosaminidase"/>
</dbReference>
<name>A0A5C4WJZ0_9ACTN</name>
<dbReference type="Pfam" id="PF00933">
    <property type="entry name" value="Glyco_hydro_3"/>
    <property type="match status" value="1"/>
</dbReference>
<dbReference type="GO" id="GO:0004553">
    <property type="term" value="F:hydrolase activity, hydrolyzing O-glycosyl compounds"/>
    <property type="evidence" value="ECO:0007669"/>
    <property type="project" value="InterPro"/>
</dbReference>
<reference evidence="5 6" key="1">
    <citation type="submission" date="2019-10" db="EMBL/GenBank/DDBJ databases">
        <title>Nonomuraea sp. nov., isolated from Phyllanthus amarus.</title>
        <authorList>
            <person name="Klykleung N."/>
            <person name="Tanasupawat S."/>
        </authorList>
    </citation>
    <scope>NUCLEOTIDE SEQUENCE [LARGE SCALE GENOMIC DNA]</scope>
    <source>
        <strain evidence="5 6">PA1-10</strain>
    </source>
</reference>
<comment type="caution">
    <text evidence="5">The sequence shown here is derived from an EMBL/GenBank/DDBJ whole genome shotgun (WGS) entry which is preliminary data.</text>
</comment>
<dbReference type="InterPro" id="IPR017853">
    <property type="entry name" value="GH"/>
</dbReference>
<dbReference type="Proteomes" id="UP000312512">
    <property type="component" value="Unassembled WGS sequence"/>
</dbReference>
<organism evidence="5 6">
    <name type="scientific">Nonomuraea phyllanthi</name>
    <dbReference type="NCBI Taxonomy" id="2219224"/>
    <lineage>
        <taxon>Bacteria</taxon>
        <taxon>Bacillati</taxon>
        <taxon>Actinomycetota</taxon>
        <taxon>Actinomycetes</taxon>
        <taxon>Streptosporangiales</taxon>
        <taxon>Streptosporangiaceae</taxon>
        <taxon>Nonomuraea</taxon>
    </lineage>
</organism>
<dbReference type="RefSeq" id="WP_139631170.1">
    <property type="nucleotide sequence ID" value="NZ_VDLX02000005.1"/>
</dbReference>
<protein>
    <submittedName>
        <fullName evidence="5">Glycoside hydrolase family 3 protein</fullName>
    </submittedName>
</protein>
<keyword evidence="6" id="KW-1185">Reference proteome</keyword>
<dbReference type="PANTHER" id="PTHR30480:SF16">
    <property type="entry name" value="GLYCOSIDE HYDROLASE FAMILY 3 DOMAIN PROTEIN"/>
    <property type="match status" value="1"/>
</dbReference>
<keyword evidence="3" id="KW-0326">Glycosidase</keyword>
<accession>A0A5C4WJZ0</accession>
<dbReference type="InterPro" id="IPR001764">
    <property type="entry name" value="Glyco_hydro_3_N"/>
</dbReference>
<dbReference type="InterPro" id="IPR036962">
    <property type="entry name" value="Glyco_hydro_3_N_sf"/>
</dbReference>
<feature type="domain" description="Glycoside hydrolase family 3 N-terminal" evidence="4">
    <location>
        <begin position="32"/>
        <end position="320"/>
    </location>
</feature>